<keyword evidence="1" id="KW-1133">Transmembrane helix</keyword>
<keyword evidence="1" id="KW-0812">Transmembrane</keyword>
<feature type="transmembrane region" description="Helical" evidence="1">
    <location>
        <begin position="119"/>
        <end position="138"/>
    </location>
</feature>
<keyword evidence="3" id="KW-1185">Reference proteome</keyword>
<comment type="caution">
    <text evidence="2">The sequence shown here is derived from an EMBL/GenBank/DDBJ whole genome shotgun (WGS) entry which is preliminary data.</text>
</comment>
<keyword evidence="1" id="KW-0472">Membrane</keyword>
<feature type="transmembrane region" description="Helical" evidence="1">
    <location>
        <begin position="49"/>
        <end position="69"/>
    </location>
</feature>
<dbReference type="Proteomes" id="UP000563426">
    <property type="component" value="Unassembled WGS sequence"/>
</dbReference>
<organism evidence="2 3">
    <name type="scientific">Corallococcus exercitus</name>
    <dbReference type="NCBI Taxonomy" id="2316736"/>
    <lineage>
        <taxon>Bacteria</taxon>
        <taxon>Pseudomonadati</taxon>
        <taxon>Myxococcota</taxon>
        <taxon>Myxococcia</taxon>
        <taxon>Myxococcales</taxon>
        <taxon>Cystobacterineae</taxon>
        <taxon>Myxococcaceae</taxon>
        <taxon>Corallococcus</taxon>
    </lineage>
</organism>
<proteinExistence type="predicted"/>
<gene>
    <name evidence="2" type="ORF">HMI49_01360</name>
</gene>
<accession>A0A7Y4NNV7</accession>
<evidence type="ECO:0000256" key="1">
    <source>
        <dbReference type="SAM" id="Phobius"/>
    </source>
</evidence>
<name>A0A7Y4NNV7_9BACT</name>
<sequence>MDYKSPAMHQIDIPSGELNEFDLPPVCVVTGERQGVVFKPVKFSWYPRWIGFLFLLNVLIAIIVASAMTKRVKGTLPFTEEAWSRWRRGQILTSISAVTALALLVTAIALLVAEEPQPLGLVVLALGVAVPLLTWIFFARGRGPQVLRIDKDAIALAIPNADAARAIMDYFVAGLRPAAWAGDGQDAEGTPVRAICARHDDIVASGVCPRCGAFMCPRCENRTREQASPLCPGCWELRARSVEKPPESFFTAPNVGLQLGLVSLIPFCFIVQPVSLVLNIVNLVKARREGGSQRDQRKAIASLILTGLGTVLTVALYILGSQP</sequence>
<evidence type="ECO:0000313" key="2">
    <source>
        <dbReference type="EMBL" id="NOK31850.1"/>
    </source>
</evidence>
<dbReference type="RefSeq" id="WP_171432743.1">
    <property type="nucleotide sequence ID" value="NZ_JABFJV010000004.1"/>
</dbReference>
<feature type="transmembrane region" description="Helical" evidence="1">
    <location>
        <begin position="299"/>
        <end position="320"/>
    </location>
</feature>
<protein>
    <submittedName>
        <fullName evidence="2">Uncharacterized protein</fullName>
    </submittedName>
</protein>
<dbReference type="AlphaFoldDB" id="A0A7Y4NNV7"/>
<feature type="transmembrane region" description="Helical" evidence="1">
    <location>
        <begin position="255"/>
        <end position="278"/>
    </location>
</feature>
<evidence type="ECO:0000313" key="3">
    <source>
        <dbReference type="Proteomes" id="UP000563426"/>
    </source>
</evidence>
<feature type="transmembrane region" description="Helical" evidence="1">
    <location>
        <begin position="89"/>
        <end position="112"/>
    </location>
</feature>
<dbReference type="EMBL" id="JABFJV010000004">
    <property type="protein sequence ID" value="NOK31850.1"/>
    <property type="molecule type" value="Genomic_DNA"/>
</dbReference>
<reference evidence="2 3" key="1">
    <citation type="submission" date="2020-05" db="EMBL/GenBank/DDBJ databases">
        <authorList>
            <person name="Whitworth D."/>
        </authorList>
    </citation>
    <scope>NUCLEOTIDE SEQUENCE [LARGE SCALE GENOMIC DNA]</scope>
    <source>
        <strain evidence="2 3">AB043B</strain>
    </source>
</reference>